<reference evidence="8 9" key="1">
    <citation type="journal article" date="2013" name="J. Microbiol.">
        <title>Mucilaginibacter ginsenosidivorax sp. nov., with ginsenoside converting activity isolated from sediment.</title>
        <authorList>
            <person name="Kim J.K."/>
            <person name="Choi T.E."/>
            <person name="Liu Q.M."/>
            <person name="Park H.Y."/>
            <person name="Yi T.H."/>
            <person name="Yoon M.H."/>
            <person name="Kim S.C."/>
            <person name="Im W.T."/>
        </authorList>
    </citation>
    <scope>NUCLEOTIDE SEQUENCE [LARGE SCALE GENOMIC DNA]</scope>
    <source>
        <strain evidence="8 9">KHI28</strain>
    </source>
</reference>
<evidence type="ECO:0000256" key="1">
    <source>
        <dbReference type="ARBA" id="ARBA00004442"/>
    </source>
</evidence>
<dbReference type="RefSeq" id="WP_147057330.1">
    <property type="nucleotide sequence ID" value="NZ_CP042437.1"/>
</dbReference>
<dbReference type="Gene3D" id="1.25.40.390">
    <property type="match status" value="1"/>
</dbReference>
<dbReference type="InterPro" id="IPR012944">
    <property type="entry name" value="SusD_RagB_dom"/>
</dbReference>
<dbReference type="InterPro" id="IPR011990">
    <property type="entry name" value="TPR-like_helical_dom_sf"/>
</dbReference>
<dbReference type="InterPro" id="IPR033985">
    <property type="entry name" value="SusD-like_N"/>
</dbReference>
<feature type="domain" description="RagB/SusD" evidence="6">
    <location>
        <begin position="348"/>
        <end position="630"/>
    </location>
</feature>
<gene>
    <name evidence="8" type="ORF">FSB76_22425</name>
</gene>
<name>A0A5B8W561_9SPHI</name>
<evidence type="ECO:0000256" key="5">
    <source>
        <dbReference type="ARBA" id="ARBA00023237"/>
    </source>
</evidence>
<evidence type="ECO:0000259" key="6">
    <source>
        <dbReference type="Pfam" id="PF07980"/>
    </source>
</evidence>
<dbReference type="Proteomes" id="UP000321362">
    <property type="component" value="Chromosome"/>
</dbReference>
<evidence type="ECO:0000256" key="3">
    <source>
        <dbReference type="ARBA" id="ARBA00022729"/>
    </source>
</evidence>
<evidence type="ECO:0000259" key="7">
    <source>
        <dbReference type="Pfam" id="PF14322"/>
    </source>
</evidence>
<dbReference type="SUPFAM" id="SSF48452">
    <property type="entry name" value="TPR-like"/>
    <property type="match status" value="1"/>
</dbReference>
<protein>
    <submittedName>
        <fullName evidence="8">RagB/SusD family nutrient uptake outer membrane protein</fullName>
    </submittedName>
</protein>
<dbReference type="OrthoDB" id="608091at2"/>
<comment type="similarity">
    <text evidence="2">Belongs to the SusD family.</text>
</comment>
<proteinExistence type="inferred from homology"/>
<comment type="subcellular location">
    <subcellularLocation>
        <location evidence="1">Cell outer membrane</location>
    </subcellularLocation>
</comment>
<dbReference type="Pfam" id="PF14322">
    <property type="entry name" value="SusD-like_3"/>
    <property type="match status" value="1"/>
</dbReference>
<evidence type="ECO:0000256" key="2">
    <source>
        <dbReference type="ARBA" id="ARBA00006275"/>
    </source>
</evidence>
<organism evidence="8 9">
    <name type="scientific">Mucilaginibacter ginsenosidivorax</name>
    <dbReference type="NCBI Taxonomy" id="862126"/>
    <lineage>
        <taxon>Bacteria</taxon>
        <taxon>Pseudomonadati</taxon>
        <taxon>Bacteroidota</taxon>
        <taxon>Sphingobacteriia</taxon>
        <taxon>Sphingobacteriales</taxon>
        <taxon>Sphingobacteriaceae</taxon>
        <taxon>Mucilaginibacter</taxon>
    </lineage>
</organism>
<evidence type="ECO:0000313" key="9">
    <source>
        <dbReference type="Proteomes" id="UP000321362"/>
    </source>
</evidence>
<dbReference type="KEGG" id="mgk:FSB76_22425"/>
<keyword evidence="3" id="KW-0732">Signal</keyword>
<keyword evidence="9" id="KW-1185">Reference proteome</keyword>
<dbReference type="EMBL" id="CP042437">
    <property type="protein sequence ID" value="QEC78567.1"/>
    <property type="molecule type" value="Genomic_DNA"/>
</dbReference>
<accession>A0A5B8W561</accession>
<keyword evidence="4" id="KW-0472">Membrane</keyword>
<feature type="domain" description="SusD-like N-terminal" evidence="7">
    <location>
        <begin position="101"/>
        <end position="233"/>
    </location>
</feature>
<dbReference type="GO" id="GO:0009279">
    <property type="term" value="C:cell outer membrane"/>
    <property type="evidence" value="ECO:0007669"/>
    <property type="project" value="UniProtKB-SubCell"/>
</dbReference>
<keyword evidence="5" id="KW-0998">Cell outer membrane</keyword>
<dbReference type="PROSITE" id="PS51257">
    <property type="entry name" value="PROKAR_LIPOPROTEIN"/>
    <property type="match status" value="1"/>
</dbReference>
<evidence type="ECO:0000313" key="8">
    <source>
        <dbReference type="EMBL" id="QEC78567.1"/>
    </source>
</evidence>
<evidence type="ECO:0000256" key="4">
    <source>
        <dbReference type="ARBA" id="ARBA00023136"/>
    </source>
</evidence>
<sequence length="630" mass="71626">MKNIKIYYILFLFSLTMGCKKDFLDVVPDNVATIDNSFTSRNEAEKYLFTCYSYLPQESDINSNPAFLAGDEFWTYWPIVSGNPLPSTPQQIARGNQNVSSPYLNFWDGTNGGKPLWKAIRDCNIFLDNVGKVPDLDPSLKDRWTAEVKFLKAYYHFYLLRMYGPIPIVDKNLPISASPEEVRVLREPVDKVVDYIVSLLDSASAKLPLIIQNRSSELGRITKPAALSIKARVLVTAASPLFNGNTDFGQLKNHDGTALFNSNNDPAKWERASKACKEAIESCEAAGIALYQFNGLLNLSPRLKQEMTIRNSIAEKWSNELIWGFSNGGGSFIQGWAIPRLDPSKLQNDAIKGELAPTIGMAELFYTDKGVPINEDKTWDFANRNNLRTATSADQDYLQNGYTTVGLHFNREPRFYADMAFDGSIWFMQNGTWKIQAKLGQNQSRKGANGYSTTGYFTKKLVNWNFVILPDYGFTQEIYAWPMIRLADVYLMYAEALNEQSGPSPEAYNYINLVRSRAGLPTVQESWTNYSTNPGKFLTKDGFRDIVQQERSIEFAFEGHNFWDLRRWKKAPAALNSAVYGWDIEQANASTYYRRKLLFNQKFVAPRDNFWPISEGNLIINRNLVQNIGW</sequence>
<dbReference type="AlphaFoldDB" id="A0A5B8W561"/>
<dbReference type="Pfam" id="PF07980">
    <property type="entry name" value="SusD_RagB"/>
    <property type="match status" value="1"/>
</dbReference>